<organism evidence="8 10">
    <name type="scientific">Plasmodiophora brassicae</name>
    <name type="common">Clubroot disease agent</name>
    <dbReference type="NCBI Taxonomy" id="37360"/>
    <lineage>
        <taxon>Eukaryota</taxon>
        <taxon>Sar</taxon>
        <taxon>Rhizaria</taxon>
        <taxon>Endomyxa</taxon>
        <taxon>Phytomyxea</taxon>
        <taxon>Plasmodiophorida</taxon>
        <taxon>Plasmodiophoridae</taxon>
        <taxon>Plasmodiophora</taxon>
    </lineage>
</organism>
<dbReference type="OrthoDB" id="443318at2759"/>
<proteinExistence type="inferred from homology"/>
<dbReference type="GO" id="GO:0006508">
    <property type="term" value="P:proteolysis"/>
    <property type="evidence" value="ECO:0007669"/>
    <property type="project" value="UniProtKB-KW"/>
</dbReference>
<dbReference type="OMA" id="GDWMKPF"/>
<dbReference type="STRING" id="37360.A0A0G4J1S2"/>
<evidence type="ECO:0000313" key="10">
    <source>
        <dbReference type="Proteomes" id="UP000039324"/>
    </source>
</evidence>
<feature type="chain" id="PRO_5033758082" description="Carboxypeptidase" evidence="7">
    <location>
        <begin position="20"/>
        <end position="447"/>
    </location>
</feature>
<dbReference type="PRINTS" id="PR00724">
    <property type="entry name" value="CRBOXYPTASEC"/>
</dbReference>
<keyword evidence="9" id="KW-0496">Mitochondrion</keyword>
<evidence type="ECO:0000256" key="4">
    <source>
        <dbReference type="ARBA" id="ARBA00022729"/>
    </source>
</evidence>
<evidence type="ECO:0000313" key="8">
    <source>
        <dbReference type="EMBL" id="CEP01221.1"/>
    </source>
</evidence>
<dbReference type="PANTHER" id="PTHR11802">
    <property type="entry name" value="SERINE PROTEASE FAMILY S10 SERINE CARBOXYPEPTIDASE"/>
    <property type="match status" value="1"/>
</dbReference>
<reference evidence="8 10" key="1">
    <citation type="submission" date="2015-02" db="EMBL/GenBank/DDBJ databases">
        <authorList>
            <person name="Chooi Y.-H."/>
        </authorList>
    </citation>
    <scope>NUCLEOTIDE SEQUENCE [LARGE SCALE GENOMIC DNA]</scope>
    <source>
        <strain evidence="8">E3</strain>
    </source>
</reference>
<evidence type="ECO:0000313" key="9">
    <source>
        <dbReference type="EMBL" id="SPR01261.1"/>
    </source>
</evidence>
<evidence type="ECO:0000256" key="5">
    <source>
        <dbReference type="ARBA" id="ARBA00022801"/>
    </source>
</evidence>
<dbReference type="SUPFAM" id="SSF53474">
    <property type="entry name" value="alpha/beta-Hydrolases"/>
    <property type="match status" value="1"/>
</dbReference>
<sequence>MTAPVTMFVGAAVVAGVLAGLCSAGSWGPERVQQHTGYVTVNTQSDNGGHIFYWMFESRADPTNDPLILWMTGGPGCSSELAVFYEQGPYRLDANGTVSINPHSWNGVANVLFVDQPAGTGFSYCDNDDDYVVSEAQVGEDMFEFLQGFFDRYPQYAKLPLFVTGESYAGHYVPAVANRIFNGNKAAEGRHVNLAGAAIGNGMVNAKIQYLEYVTFVKKNHMIKSKSKLARVERETSLCKYFMDHGLPGATAVCNSIIVSIQQYAGNFNVYDIREECSHGSLCYDFSALDDLMGDPKVQDALDVSPLSTWSECSTKVYQHLSSDWFLECDHMLVPLLESKIPVLVYSGTKDFICNYIGGMAWVSALKWSRQEDYNRKQFQDWNVFGKKAGEFKTAGPLTFLKVFDAGHMVPMNQPGNSLAMISSFISGASYGGPHSLLTNSEPVAVE</sequence>
<keyword evidence="5 7" id="KW-0378">Hydrolase</keyword>
<evidence type="ECO:0000256" key="2">
    <source>
        <dbReference type="ARBA" id="ARBA00022645"/>
    </source>
</evidence>
<dbReference type="Gene3D" id="3.40.50.1820">
    <property type="entry name" value="alpha/beta hydrolase"/>
    <property type="match status" value="1"/>
</dbReference>
<dbReference type="EMBL" id="CDSF01000112">
    <property type="protein sequence ID" value="CEP01221.1"/>
    <property type="molecule type" value="Genomic_DNA"/>
</dbReference>
<dbReference type="GO" id="GO:0004185">
    <property type="term" value="F:serine-type carboxypeptidase activity"/>
    <property type="evidence" value="ECO:0007669"/>
    <property type="project" value="UniProtKB-UniRule"/>
</dbReference>
<dbReference type="PROSITE" id="PS00560">
    <property type="entry name" value="CARBOXYPEPT_SER_HIS"/>
    <property type="match status" value="1"/>
</dbReference>
<geneLocation type="mitochondrion" evidence="9"/>
<dbReference type="EC" id="3.4.16.-" evidence="7"/>
<keyword evidence="6" id="KW-0325">Glycoprotein</keyword>
<dbReference type="InterPro" id="IPR018202">
    <property type="entry name" value="Ser_caboxypep_ser_AS"/>
</dbReference>
<dbReference type="EMBL" id="OVEO01000017">
    <property type="protein sequence ID" value="SPR01261.1"/>
    <property type="molecule type" value="Genomic_DNA"/>
</dbReference>
<dbReference type="PROSITE" id="PS00131">
    <property type="entry name" value="CARBOXYPEPT_SER_SER"/>
    <property type="match status" value="1"/>
</dbReference>
<protein>
    <recommendedName>
        <fullName evidence="7">Carboxypeptidase</fullName>
        <ecNumber evidence="7">3.4.16.-</ecNumber>
    </recommendedName>
</protein>
<name>A0A0G4J1S2_PLABS</name>
<dbReference type="PANTHER" id="PTHR11802:SF113">
    <property type="entry name" value="SERINE CARBOXYPEPTIDASE CTSA-4.1"/>
    <property type="match status" value="1"/>
</dbReference>
<gene>
    <name evidence="8" type="ORF">PBRA_001827</name>
    <name evidence="9" type="ORF">PLBR_LOCUS8476</name>
</gene>
<dbReference type="InterPro" id="IPR033124">
    <property type="entry name" value="Ser_caboxypep_his_AS"/>
</dbReference>
<keyword evidence="3 7" id="KW-0645">Protease</keyword>
<dbReference type="Proteomes" id="UP000039324">
    <property type="component" value="Unassembled WGS sequence"/>
</dbReference>
<keyword evidence="4 7" id="KW-0732">Signal</keyword>
<comment type="similarity">
    <text evidence="1 7">Belongs to the peptidase S10 family.</text>
</comment>
<keyword evidence="10" id="KW-1185">Reference proteome</keyword>
<evidence type="ECO:0000256" key="1">
    <source>
        <dbReference type="ARBA" id="ARBA00009431"/>
    </source>
</evidence>
<dbReference type="InterPro" id="IPR029058">
    <property type="entry name" value="AB_hydrolase_fold"/>
</dbReference>
<dbReference type="Proteomes" id="UP000290189">
    <property type="component" value="Unassembled WGS sequence"/>
</dbReference>
<evidence type="ECO:0000256" key="6">
    <source>
        <dbReference type="ARBA" id="ARBA00023180"/>
    </source>
</evidence>
<dbReference type="AlphaFoldDB" id="A0A0G4J1S2"/>
<dbReference type="Pfam" id="PF00450">
    <property type="entry name" value="Peptidase_S10"/>
    <property type="match status" value="1"/>
</dbReference>
<keyword evidence="2 7" id="KW-0121">Carboxypeptidase</keyword>
<evidence type="ECO:0000256" key="3">
    <source>
        <dbReference type="ARBA" id="ARBA00022670"/>
    </source>
</evidence>
<evidence type="ECO:0000256" key="7">
    <source>
        <dbReference type="RuleBase" id="RU361156"/>
    </source>
</evidence>
<dbReference type="InterPro" id="IPR001563">
    <property type="entry name" value="Peptidase_S10"/>
</dbReference>
<feature type="signal peptide" evidence="7">
    <location>
        <begin position="1"/>
        <end position="19"/>
    </location>
</feature>
<reference evidence="9 11" key="2">
    <citation type="submission" date="2018-03" db="EMBL/GenBank/DDBJ databases">
        <authorList>
            <person name="Fogelqvist J."/>
        </authorList>
    </citation>
    <scope>NUCLEOTIDE SEQUENCE [LARGE SCALE GENOMIC DNA]</scope>
</reference>
<accession>A0A0G4J1S2</accession>
<evidence type="ECO:0000313" key="11">
    <source>
        <dbReference type="Proteomes" id="UP000290189"/>
    </source>
</evidence>